<comment type="caution">
    <text evidence="1">The sequence shown here is derived from an EMBL/GenBank/DDBJ whole genome shotgun (WGS) entry which is preliminary data.</text>
</comment>
<name>A0A0F9PID3_9ZZZZ</name>
<accession>A0A0F9PID3</accession>
<feature type="non-terminal residue" evidence="1">
    <location>
        <position position="24"/>
    </location>
</feature>
<sequence>MPEKNHELEQPRLYTVTLGRVTVI</sequence>
<reference evidence="1" key="1">
    <citation type="journal article" date="2015" name="Nature">
        <title>Complex archaea that bridge the gap between prokaryotes and eukaryotes.</title>
        <authorList>
            <person name="Spang A."/>
            <person name="Saw J.H."/>
            <person name="Jorgensen S.L."/>
            <person name="Zaremba-Niedzwiedzka K."/>
            <person name="Martijn J."/>
            <person name="Lind A.E."/>
            <person name="van Eijk R."/>
            <person name="Schleper C."/>
            <person name="Guy L."/>
            <person name="Ettema T.J."/>
        </authorList>
    </citation>
    <scope>NUCLEOTIDE SEQUENCE</scope>
</reference>
<dbReference type="AlphaFoldDB" id="A0A0F9PID3"/>
<dbReference type="EMBL" id="LAZR01006313">
    <property type="protein sequence ID" value="KKM93092.1"/>
    <property type="molecule type" value="Genomic_DNA"/>
</dbReference>
<organism evidence="1">
    <name type="scientific">marine sediment metagenome</name>
    <dbReference type="NCBI Taxonomy" id="412755"/>
    <lineage>
        <taxon>unclassified sequences</taxon>
        <taxon>metagenomes</taxon>
        <taxon>ecological metagenomes</taxon>
    </lineage>
</organism>
<proteinExistence type="predicted"/>
<protein>
    <submittedName>
        <fullName evidence="1">Uncharacterized protein</fullName>
    </submittedName>
</protein>
<evidence type="ECO:0000313" key="1">
    <source>
        <dbReference type="EMBL" id="KKM93092.1"/>
    </source>
</evidence>
<gene>
    <name evidence="1" type="ORF">LCGC14_1212030</name>
</gene>